<accession>A0A9D1TEZ4</accession>
<reference evidence="2" key="1">
    <citation type="journal article" date="2021" name="PeerJ">
        <title>Extensive microbial diversity within the chicken gut microbiome revealed by metagenomics and culture.</title>
        <authorList>
            <person name="Gilroy R."/>
            <person name="Ravi A."/>
            <person name="Getino M."/>
            <person name="Pursley I."/>
            <person name="Horton D.L."/>
            <person name="Alikhan N.F."/>
            <person name="Baker D."/>
            <person name="Gharbi K."/>
            <person name="Hall N."/>
            <person name="Watson M."/>
            <person name="Adriaenssens E.M."/>
            <person name="Foster-Nyarko E."/>
            <person name="Jarju S."/>
            <person name="Secka A."/>
            <person name="Antonio M."/>
            <person name="Oren A."/>
            <person name="Chaudhuri R.R."/>
            <person name="La Ragione R."/>
            <person name="Hildebrand F."/>
            <person name="Pallen M.J."/>
        </authorList>
    </citation>
    <scope>NUCLEOTIDE SEQUENCE</scope>
    <source>
        <strain evidence="2">CHK195-9823</strain>
    </source>
</reference>
<dbReference type="GO" id="GO:0004853">
    <property type="term" value="F:uroporphyrinogen decarboxylase activity"/>
    <property type="evidence" value="ECO:0007669"/>
    <property type="project" value="InterPro"/>
</dbReference>
<sequence>MAERIYNGMIPLLADMVSATAGKEFGEKFRTGPLGTKPYDEELPCSPRENMKLLLEHKIPKYLPMAGDTYPITPDIICERSYDNLTGPDWFGCIWTFEPGIGATIVKPGDEPLDSIEGWKDKVKFPDLDALDWEECAKGIEKYYDDNRMSDWWLQVGLFERLHSLLGMEKALEALIEDEEEVAEFFDALTEHKIKIIRNLTRYFRVEMICYHDDWGYNKDGFIPPRIFERLIAPNLKKIVKAAHEGGAYFNMHSDGRIERYIPYMVEAGVDMWNPAQTVNDVVAVKKEFGDRLVLNGAMDEPWTNDQNASEEKLRAFVREKINVLGKNGGFYANPSTFNGRNKAIMTDELKKYGRHFYQQP</sequence>
<reference evidence="2" key="2">
    <citation type="submission" date="2021-04" db="EMBL/GenBank/DDBJ databases">
        <authorList>
            <person name="Gilroy R."/>
        </authorList>
    </citation>
    <scope>NUCLEOTIDE SEQUENCE</scope>
    <source>
        <strain evidence="2">CHK195-9823</strain>
    </source>
</reference>
<evidence type="ECO:0000313" key="2">
    <source>
        <dbReference type="EMBL" id="HIV38294.1"/>
    </source>
</evidence>
<feature type="domain" description="Uroporphyrinogen decarboxylase (URO-D)" evidence="1">
    <location>
        <begin position="167"/>
        <end position="335"/>
    </location>
</feature>
<dbReference type="InterPro" id="IPR052024">
    <property type="entry name" value="Methanogen_methyltrans"/>
</dbReference>
<dbReference type="Proteomes" id="UP000886814">
    <property type="component" value="Unassembled WGS sequence"/>
</dbReference>
<comment type="caution">
    <text evidence="2">The sequence shown here is derived from an EMBL/GenBank/DDBJ whole genome shotgun (WGS) entry which is preliminary data.</text>
</comment>
<evidence type="ECO:0000259" key="1">
    <source>
        <dbReference type="Pfam" id="PF01208"/>
    </source>
</evidence>
<dbReference type="PANTHER" id="PTHR47099">
    <property type="entry name" value="METHYLCOBAMIDE:COM METHYLTRANSFERASE MTBA"/>
    <property type="match status" value="1"/>
</dbReference>
<dbReference type="PANTHER" id="PTHR47099:SF1">
    <property type="entry name" value="METHYLCOBAMIDE:COM METHYLTRANSFERASE MTBA"/>
    <property type="match status" value="1"/>
</dbReference>
<dbReference type="AlphaFoldDB" id="A0A9D1TEZ4"/>
<dbReference type="InterPro" id="IPR038071">
    <property type="entry name" value="UROD/MetE-like_sf"/>
</dbReference>
<name>A0A9D1TEZ4_9FIRM</name>
<dbReference type="Pfam" id="PF01208">
    <property type="entry name" value="URO-D"/>
    <property type="match status" value="1"/>
</dbReference>
<dbReference type="GO" id="GO:0006779">
    <property type="term" value="P:porphyrin-containing compound biosynthetic process"/>
    <property type="evidence" value="ECO:0007669"/>
    <property type="project" value="InterPro"/>
</dbReference>
<gene>
    <name evidence="2" type="ORF">H9747_04745</name>
</gene>
<dbReference type="SUPFAM" id="SSF51726">
    <property type="entry name" value="UROD/MetE-like"/>
    <property type="match status" value="1"/>
</dbReference>
<protein>
    <recommendedName>
        <fullName evidence="1">Uroporphyrinogen decarboxylase (URO-D) domain-containing protein</fullName>
    </recommendedName>
</protein>
<organism evidence="2 3">
    <name type="scientific">Candidatus Blautia stercorigallinarum</name>
    <dbReference type="NCBI Taxonomy" id="2838501"/>
    <lineage>
        <taxon>Bacteria</taxon>
        <taxon>Bacillati</taxon>
        <taxon>Bacillota</taxon>
        <taxon>Clostridia</taxon>
        <taxon>Lachnospirales</taxon>
        <taxon>Lachnospiraceae</taxon>
        <taxon>Blautia</taxon>
    </lineage>
</organism>
<dbReference type="Gene3D" id="3.20.20.210">
    <property type="match status" value="1"/>
</dbReference>
<evidence type="ECO:0000313" key="3">
    <source>
        <dbReference type="Proteomes" id="UP000886814"/>
    </source>
</evidence>
<dbReference type="EMBL" id="DXIQ01000027">
    <property type="protein sequence ID" value="HIV38294.1"/>
    <property type="molecule type" value="Genomic_DNA"/>
</dbReference>
<dbReference type="InterPro" id="IPR000257">
    <property type="entry name" value="Uroporphyrinogen_deCOase"/>
</dbReference>
<proteinExistence type="predicted"/>